<dbReference type="AlphaFoldDB" id="E0XQD1"/>
<protein>
    <submittedName>
        <fullName evidence="1">Uncharacterized protein</fullName>
    </submittedName>
</protein>
<proteinExistence type="predicted"/>
<sequence length="103" mass="11559">MWHTLSRSYSANLPSSLTSVLSSALVFSTYPPESVCGTVTNKQNAARSFSWKHGIDQFPHHLSALSARFIPTQTAYRLVPESNHRLTYPSPSLLCYLLVVQEY</sequence>
<organism evidence="1">
    <name type="scientific">uncultured delta proteobacterium HF0010_01J10</name>
    <dbReference type="NCBI Taxonomy" id="710820"/>
    <lineage>
        <taxon>Bacteria</taxon>
        <taxon>Deltaproteobacteria</taxon>
        <taxon>environmental samples</taxon>
    </lineage>
</organism>
<evidence type="ECO:0000313" key="1">
    <source>
        <dbReference type="EMBL" id="ADI16622.1"/>
    </source>
</evidence>
<dbReference type="EMBL" id="GU474842">
    <property type="protein sequence ID" value="ADI16622.1"/>
    <property type="molecule type" value="Genomic_DNA"/>
</dbReference>
<accession>E0XQD1</accession>
<reference evidence="1" key="1">
    <citation type="journal article" date="2011" name="Environ. Microbiol.">
        <title>Time-series analyses of Monterey Bay coastal microbial picoplankton using a 'genome proxy' microarray.</title>
        <authorList>
            <person name="Rich V.I."/>
            <person name="Pham V.D."/>
            <person name="Eppley J."/>
            <person name="Shi Y."/>
            <person name="DeLong E.F."/>
        </authorList>
    </citation>
    <scope>NUCLEOTIDE SEQUENCE</scope>
</reference>
<name>E0XQD1_9DELT</name>